<reference evidence="1" key="1">
    <citation type="journal article" date="2022" name="Int. J. Mol. Sci.">
        <title>Draft Genome of Tanacetum Coccineum: Genomic Comparison of Closely Related Tanacetum-Family Plants.</title>
        <authorList>
            <person name="Yamashiro T."/>
            <person name="Shiraishi A."/>
            <person name="Nakayama K."/>
            <person name="Satake H."/>
        </authorList>
    </citation>
    <scope>NUCLEOTIDE SEQUENCE</scope>
</reference>
<reference evidence="1" key="2">
    <citation type="submission" date="2022-01" db="EMBL/GenBank/DDBJ databases">
        <authorList>
            <person name="Yamashiro T."/>
            <person name="Shiraishi A."/>
            <person name="Satake H."/>
            <person name="Nakayama K."/>
        </authorList>
    </citation>
    <scope>NUCLEOTIDE SEQUENCE</scope>
</reference>
<keyword evidence="2" id="KW-1185">Reference proteome</keyword>
<protein>
    <recommendedName>
        <fullName evidence="3">PLAT domain-containing protein</fullName>
    </recommendedName>
</protein>
<gene>
    <name evidence="1" type="ORF">Tco_0653613</name>
</gene>
<evidence type="ECO:0000313" key="2">
    <source>
        <dbReference type="Proteomes" id="UP001151760"/>
    </source>
</evidence>
<dbReference type="EMBL" id="BQNB010009106">
    <property type="protein sequence ID" value="GJS58829.1"/>
    <property type="molecule type" value="Genomic_DNA"/>
</dbReference>
<organism evidence="1 2">
    <name type="scientific">Tanacetum coccineum</name>
    <dbReference type="NCBI Taxonomy" id="301880"/>
    <lineage>
        <taxon>Eukaryota</taxon>
        <taxon>Viridiplantae</taxon>
        <taxon>Streptophyta</taxon>
        <taxon>Embryophyta</taxon>
        <taxon>Tracheophyta</taxon>
        <taxon>Spermatophyta</taxon>
        <taxon>Magnoliopsida</taxon>
        <taxon>eudicotyledons</taxon>
        <taxon>Gunneridae</taxon>
        <taxon>Pentapetalae</taxon>
        <taxon>asterids</taxon>
        <taxon>campanulids</taxon>
        <taxon>Asterales</taxon>
        <taxon>Asteraceae</taxon>
        <taxon>Asteroideae</taxon>
        <taxon>Anthemideae</taxon>
        <taxon>Anthemidinae</taxon>
        <taxon>Tanacetum</taxon>
    </lineage>
</organism>
<proteinExistence type="predicted"/>
<evidence type="ECO:0000313" key="1">
    <source>
        <dbReference type="EMBL" id="GJS58829.1"/>
    </source>
</evidence>
<comment type="caution">
    <text evidence="1">The sequence shown here is derived from an EMBL/GenBank/DDBJ whole genome shotgun (WGS) entry which is preliminary data.</text>
</comment>
<evidence type="ECO:0008006" key="3">
    <source>
        <dbReference type="Google" id="ProtNLM"/>
    </source>
</evidence>
<sequence>MLSGVVLGFTKDGCGNGGYRVSRRESFLVIKGGDGSGSSDLRIRDLNHQITVPSFLVVVADENQGAVHFDELEVVATDQVGKLICKFFHDLVSSKWHVEFKRISLIGFRSCTSRSHYQSVSKQTTRYPCDASHGYKTEN</sequence>
<dbReference type="Proteomes" id="UP001151760">
    <property type="component" value="Unassembled WGS sequence"/>
</dbReference>
<name>A0ABQ4X0W2_9ASTR</name>
<accession>A0ABQ4X0W2</accession>